<dbReference type="STRING" id="1121307.CLCY_3c02420"/>
<feature type="transmembrane region" description="Helical" evidence="7">
    <location>
        <begin position="167"/>
        <end position="188"/>
    </location>
</feature>
<dbReference type="AlphaFoldDB" id="A0A0J8G2M4"/>
<feature type="transmembrane region" description="Helical" evidence="7">
    <location>
        <begin position="413"/>
        <end position="435"/>
    </location>
</feature>
<dbReference type="PATRIC" id="fig|1121307.3.peg.1595"/>
<evidence type="ECO:0000313" key="8">
    <source>
        <dbReference type="EMBL" id="KMT21971.1"/>
    </source>
</evidence>
<keyword evidence="9" id="KW-1185">Reference proteome</keyword>
<evidence type="ECO:0000256" key="3">
    <source>
        <dbReference type="ARBA" id="ARBA00022475"/>
    </source>
</evidence>
<dbReference type="PIRSF" id="PIRSF006603">
    <property type="entry name" value="DinF"/>
    <property type="match status" value="1"/>
</dbReference>
<feature type="transmembrane region" description="Helical" evidence="7">
    <location>
        <begin position="50"/>
        <end position="81"/>
    </location>
</feature>
<feature type="transmembrane region" description="Helical" evidence="7">
    <location>
        <begin position="317"/>
        <end position="337"/>
    </location>
</feature>
<dbReference type="InterPro" id="IPR048279">
    <property type="entry name" value="MdtK-like"/>
</dbReference>
<accession>A0A0J8G2M4</accession>
<dbReference type="GO" id="GO:0005886">
    <property type="term" value="C:plasma membrane"/>
    <property type="evidence" value="ECO:0007669"/>
    <property type="project" value="UniProtKB-SubCell"/>
</dbReference>
<dbReference type="GO" id="GO:0015297">
    <property type="term" value="F:antiporter activity"/>
    <property type="evidence" value="ECO:0007669"/>
    <property type="project" value="InterPro"/>
</dbReference>
<dbReference type="EMBL" id="LFVU01000026">
    <property type="protein sequence ID" value="KMT21971.1"/>
    <property type="molecule type" value="Genomic_DNA"/>
</dbReference>
<evidence type="ECO:0000256" key="4">
    <source>
        <dbReference type="ARBA" id="ARBA00022692"/>
    </source>
</evidence>
<evidence type="ECO:0000256" key="1">
    <source>
        <dbReference type="ARBA" id="ARBA00004651"/>
    </source>
</evidence>
<dbReference type="Proteomes" id="UP000036756">
    <property type="component" value="Unassembled WGS sequence"/>
</dbReference>
<comment type="caution">
    <text evidence="8">The sequence shown here is derived from an EMBL/GenBank/DDBJ whole genome shotgun (WGS) entry which is preliminary data.</text>
</comment>
<feature type="transmembrane region" description="Helical" evidence="7">
    <location>
        <begin position="357"/>
        <end position="374"/>
    </location>
</feature>
<keyword evidence="4 7" id="KW-0812">Transmembrane</keyword>
<dbReference type="OrthoDB" id="9776324at2"/>
<dbReference type="PANTHER" id="PTHR43549:SF3">
    <property type="entry name" value="MULTIDRUG RESISTANCE PROTEIN YPNP-RELATED"/>
    <property type="match status" value="1"/>
</dbReference>
<reference evidence="8 9" key="1">
    <citation type="submission" date="2015-06" db="EMBL/GenBank/DDBJ databases">
        <title>Draft genome sequence of the purine-degrading Clostridium cylindrosporum HC-1 (DSM 605).</title>
        <authorList>
            <person name="Poehlein A."/>
            <person name="Schiel-Bengelsdorf B."/>
            <person name="Bengelsdorf F."/>
            <person name="Daniel R."/>
            <person name="Duerre P."/>
        </authorList>
    </citation>
    <scope>NUCLEOTIDE SEQUENCE [LARGE SCALE GENOMIC DNA]</scope>
    <source>
        <strain evidence="8 9">DSM 605</strain>
    </source>
</reference>
<feature type="transmembrane region" description="Helical" evidence="7">
    <location>
        <begin position="137"/>
        <end position="155"/>
    </location>
</feature>
<dbReference type="InterPro" id="IPR002528">
    <property type="entry name" value="MATE_fam"/>
</dbReference>
<evidence type="ECO:0000256" key="5">
    <source>
        <dbReference type="ARBA" id="ARBA00022989"/>
    </source>
</evidence>
<gene>
    <name evidence="8" type="primary">yoeA</name>
    <name evidence="8" type="ORF">CLCY_3c02420</name>
</gene>
<evidence type="ECO:0000256" key="6">
    <source>
        <dbReference type="ARBA" id="ARBA00023136"/>
    </source>
</evidence>
<comment type="subcellular location">
    <subcellularLocation>
        <location evidence="1">Cell membrane</location>
        <topology evidence="1">Multi-pass membrane protein</topology>
    </subcellularLocation>
</comment>
<feature type="transmembrane region" description="Helical" evidence="7">
    <location>
        <begin position="386"/>
        <end position="407"/>
    </location>
</feature>
<evidence type="ECO:0000256" key="2">
    <source>
        <dbReference type="ARBA" id="ARBA00022448"/>
    </source>
</evidence>
<dbReference type="GO" id="GO:0042910">
    <property type="term" value="F:xenobiotic transmembrane transporter activity"/>
    <property type="evidence" value="ECO:0007669"/>
    <property type="project" value="InterPro"/>
</dbReference>
<evidence type="ECO:0000256" key="7">
    <source>
        <dbReference type="SAM" id="Phobius"/>
    </source>
</evidence>
<dbReference type="Pfam" id="PF01554">
    <property type="entry name" value="MatE"/>
    <property type="match status" value="2"/>
</dbReference>
<name>A0A0J8G2M4_CLOCY</name>
<proteinExistence type="predicted"/>
<keyword evidence="5 7" id="KW-1133">Transmembrane helix</keyword>
<dbReference type="InterPro" id="IPR052031">
    <property type="entry name" value="Membrane_Transporter-Flippase"/>
</dbReference>
<keyword evidence="2" id="KW-0813">Transport</keyword>
<dbReference type="PANTHER" id="PTHR43549">
    <property type="entry name" value="MULTIDRUG RESISTANCE PROTEIN YPNP-RELATED"/>
    <property type="match status" value="1"/>
</dbReference>
<sequence length="453" mass="49622">MRTGRMTDMTQGNPFKLIAAFAIPMLYGNILTQLYNVVDSVIVGKFVGDYALAAVGTGFPVIFMITSIFSGFSTGATILVAQFYGSKNIERVSRTADTVYGAIMIGIVPLTVIGVIFCEPLLHIINVPADVFEGAKTYISIILAGMFCSLGYHVNTGILQGLGDSKTPLIFLLISCVINIILDLILVIVFKQGIAGVAISTVIAEFFSWLAGYIYIKKKYNFLRLNPFHMDKHLFMKVLKIGIPYGVQQSIFSIGTLGIQSLANSFGSSFMAGFNVAGKIDSFAYMPIQSFNNAIVTYTGQNIGAKKMDRVKKGTHAAMILSCSVSIVIGGLLIIFAKEIMSIFTSNEEVIAAGSAYLYRILPFYCMVSVFDVWNSVMRGAGDMVIPMLSTIISLWIARVPVAYLFADIFGKESMFFCYAAGWVIGLMITGYFYFNGKWRNVVEQEKSNLACH</sequence>
<organism evidence="8 9">
    <name type="scientific">Clostridium cylindrosporum DSM 605</name>
    <dbReference type="NCBI Taxonomy" id="1121307"/>
    <lineage>
        <taxon>Bacteria</taxon>
        <taxon>Bacillati</taxon>
        <taxon>Bacillota</taxon>
        <taxon>Clostridia</taxon>
        <taxon>Eubacteriales</taxon>
        <taxon>Clostridiaceae</taxon>
        <taxon>Clostridium</taxon>
    </lineage>
</organism>
<feature type="transmembrane region" description="Helical" evidence="7">
    <location>
        <begin position="102"/>
        <end position="125"/>
    </location>
</feature>
<keyword evidence="6 7" id="KW-0472">Membrane</keyword>
<dbReference type="NCBIfam" id="TIGR00797">
    <property type="entry name" value="matE"/>
    <property type="match status" value="1"/>
</dbReference>
<evidence type="ECO:0000313" key="9">
    <source>
        <dbReference type="Proteomes" id="UP000036756"/>
    </source>
</evidence>
<feature type="transmembrane region" description="Helical" evidence="7">
    <location>
        <begin position="194"/>
        <end position="216"/>
    </location>
</feature>
<dbReference type="RefSeq" id="WP_048570610.1">
    <property type="nucleotide sequence ID" value="NZ_LFVU01000026.1"/>
</dbReference>
<dbReference type="CDD" id="cd13138">
    <property type="entry name" value="MATE_yoeA_like"/>
    <property type="match status" value="1"/>
</dbReference>
<keyword evidence="3" id="KW-1003">Cell membrane</keyword>
<feature type="transmembrane region" description="Helical" evidence="7">
    <location>
        <begin position="12"/>
        <end position="30"/>
    </location>
</feature>
<protein>
    <submittedName>
        <fullName evidence="8">Putative multidrug resistance protein YoeA</fullName>
    </submittedName>
</protein>